<dbReference type="SUPFAM" id="SSF161098">
    <property type="entry name" value="MetI-like"/>
    <property type="match status" value="1"/>
</dbReference>
<dbReference type="GO" id="GO:0055085">
    <property type="term" value="P:transmembrane transport"/>
    <property type="evidence" value="ECO:0007669"/>
    <property type="project" value="InterPro"/>
</dbReference>
<protein>
    <submittedName>
        <fullName evidence="10">Putative ABC transporter permease protein</fullName>
    </submittedName>
</protein>
<dbReference type="Proteomes" id="UP000008495">
    <property type="component" value="Unassembled WGS sequence"/>
</dbReference>
<keyword evidence="11" id="KW-1185">Reference proteome</keyword>
<keyword evidence="3 8" id="KW-0813">Transport</keyword>
<evidence type="ECO:0000259" key="9">
    <source>
        <dbReference type="PROSITE" id="PS50928"/>
    </source>
</evidence>
<dbReference type="RefSeq" id="WP_006501285.1">
    <property type="nucleotide sequence ID" value="NZ_BAGZ01000001.1"/>
</dbReference>
<dbReference type="STRING" id="100225.SAMN05421595_1663"/>
<feature type="transmembrane region" description="Helical" evidence="8">
    <location>
        <begin position="253"/>
        <end position="275"/>
    </location>
</feature>
<evidence type="ECO:0000256" key="2">
    <source>
        <dbReference type="ARBA" id="ARBA00007069"/>
    </source>
</evidence>
<dbReference type="PROSITE" id="PS50928">
    <property type="entry name" value="ABC_TM1"/>
    <property type="match status" value="1"/>
</dbReference>
<accession>K6VMF7</accession>
<evidence type="ECO:0000313" key="10">
    <source>
        <dbReference type="EMBL" id="GAB76535.1"/>
    </source>
</evidence>
<dbReference type="eggNOG" id="COG1176">
    <property type="taxonomic scope" value="Bacteria"/>
</dbReference>
<keyword evidence="4" id="KW-1003">Cell membrane</keyword>
<dbReference type="CDD" id="cd06261">
    <property type="entry name" value="TM_PBP2"/>
    <property type="match status" value="1"/>
</dbReference>
<feature type="transmembrane region" description="Helical" evidence="8">
    <location>
        <begin position="12"/>
        <end position="30"/>
    </location>
</feature>
<feature type="transmembrane region" description="Helical" evidence="8">
    <location>
        <begin position="196"/>
        <end position="221"/>
    </location>
</feature>
<evidence type="ECO:0000256" key="8">
    <source>
        <dbReference type="RuleBase" id="RU363032"/>
    </source>
</evidence>
<proteinExistence type="inferred from homology"/>
<dbReference type="PANTHER" id="PTHR42929">
    <property type="entry name" value="INNER MEMBRANE ABC TRANSPORTER PERMEASE PROTEIN YDCU-RELATED-RELATED"/>
    <property type="match status" value="1"/>
</dbReference>
<evidence type="ECO:0000256" key="7">
    <source>
        <dbReference type="ARBA" id="ARBA00023136"/>
    </source>
</evidence>
<sequence>MRALRSLWPGWILLLPGLLWLAVFFVFPLVQLGSVSLQSAYPGHPGYYYRDVNVGNYVEAWGQFAGHLGRSTFYAGAATVLAFLLALPIAYVLAFRAGRWRPLLLVVTFAPFLVAFLLRTLAWRQILSDEAPVAKAVGALGLLPEGHLTETSVAVVAGLAYNYLPFMVVPLYAALERLDPRLLEASHDLYGGHLSTLVRVTLPLATPGITAGVLLTFIPALGDYVNAELLGAESTKMAGNAVESQMLRVVGGYPVAAATSMILLVGVLVLITAYLRRFGTRELT</sequence>
<dbReference type="GO" id="GO:0005886">
    <property type="term" value="C:plasma membrane"/>
    <property type="evidence" value="ECO:0007669"/>
    <property type="project" value="UniProtKB-SubCell"/>
</dbReference>
<dbReference type="OrthoDB" id="9808619at2"/>
<evidence type="ECO:0000256" key="3">
    <source>
        <dbReference type="ARBA" id="ARBA00022448"/>
    </source>
</evidence>
<comment type="caution">
    <text evidence="10">The sequence shown here is derived from an EMBL/GenBank/DDBJ whole genome shotgun (WGS) entry which is preliminary data.</text>
</comment>
<dbReference type="Pfam" id="PF00528">
    <property type="entry name" value="BPD_transp_1"/>
    <property type="match status" value="1"/>
</dbReference>
<feature type="transmembrane region" description="Helical" evidence="8">
    <location>
        <begin position="153"/>
        <end position="175"/>
    </location>
</feature>
<organism evidence="10 11">
    <name type="scientific">Austwickia chelonae NBRC 105200</name>
    <dbReference type="NCBI Taxonomy" id="1184607"/>
    <lineage>
        <taxon>Bacteria</taxon>
        <taxon>Bacillati</taxon>
        <taxon>Actinomycetota</taxon>
        <taxon>Actinomycetes</taxon>
        <taxon>Micrococcales</taxon>
        <taxon>Dermatophilaceae</taxon>
        <taxon>Austwickia</taxon>
    </lineage>
</organism>
<evidence type="ECO:0000256" key="6">
    <source>
        <dbReference type="ARBA" id="ARBA00022989"/>
    </source>
</evidence>
<name>K6VMF7_9MICO</name>
<gene>
    <name evidence="10" type="ORF">AUCHE_01_00970</name>
</gene>
<evidence type="ECO:0000256" key="1">
    <source>
        <dbReference type="ARBA" id="ARBA00004651"/>
    </source>
</evidence>
<comment type="similarity">
    <text evidence="2">Belongs to the binding-protein-dependent transport system permease family. CysTW subfamily.</text>
</comment>
<evidence type="ECO:0000313" key="11">
    <source>
        <dbReference type="Proteomes" id="UP000008495"/>
    </source>
</evidence>
<keyword evidence="7 8" id="KW-0472">Membrane</keyword>
<feature type="transmembrane region" description="Helical" evidence="8">
    <location>
        <begin position="73"/>
        <end position="95"/>
    </location>
</feature>
<dbReference type="InterPro" id="IPR035906">
    <property type="entry name" value="MetI-like_sf"/>
</dbReference>
<dbReference type="InterPro" id="IPR000515">
    <property type="entry name" value="MetI-like"/>
</dbReference>
<dbReference type="PANTHER" id="PTHR42929:SF1">
    <property type="entry name" value="INNER MEMBRANE ABC TRANSPORTER PERMEASE PROTEIN YDCU-RELATED"/>
    <property type="match status" value="1"/>
</dbReference>
<dbReference type="Gene3D" id="1.10.3720.10">
    <property type="entry name" value="MetI-like"/>
    <property type="match status" value="1"/>
</dbReference>
<evidence type="ECO:0000256" key="5">
    <source>
        <dbReference type="ARBA" id="ARBA00022692"/>
    </source>
</evidence>
<evidence type="ECO:0000256" key="4">
    <source>
        <dbReference type="ARBA" id="ARBA00022475"/>
    </source>
</evidence>
<keyword evidence="6 8" id="KW-1133">Transmembrane helix</keyword>
<dbReference type="EMBL" id="BAGZ01000001">
    <property type="protein sequence ID" value="GAB76535.1"/>
    <property type="molecule type" value="Genomic_DNA"/>
</dbReference>
<keyword evidence="5 8" id="KW-0812">Transmembrane</keyword>
<comment type="subcellular location">
    <subcellularLocation>
        <location evidence="1 8">Cell membrane</location>
        <topology evidence="1 8">Multi-pass membrane protein</topology>
    </subcellularLocation>
</comment>
<feature type="domain" description="ABC transmembrane type-1" evidence="9">
    <location>
        <begin position="68"/>
        <end position="274"/>
    </location>
</feature>
<feature type="transmembrane region" description="Helical" evidence="8">
    <location>
        <begin position="102"/>
        <end position="122"/>
    </location>
</feature>
<dbReference type="AlphaFoldDB" id="K6VMF7"/>
<reference evidence="10 11" key="1">
    <citation type="submission" date="2012-08" db="EMBL/GenBank/DDBJ databases">
        <title>Whole genome shotgun sequence of Austwickia chelonae NBRC 105200.</title>
        <authorList>
            <person name="Yoshida I."/>
            <person name="Hosoyama A."/>
            <person name="Tsuchikane K."/>
            <person name="Katsumata H."/>
            <person name="Ando Y."/>
            <person name="Ohji S."/>
            <person name="Hamada M."/>
            <person name="Tamura T."/>
            <person name="Yamazoe A."/>
            <person name="Yamazaki S."/>
            <person name="Fujita N."/>
        </authorList>
    </citation>
    <scope>NUCLEOTIDE SEQUENCE [LARGE SCALE GENOMIC DNA]</scope>
    <source>
        <strain evidence="10 11">NBRC 105200</strain>
    </source>
</reference>